<dbReference type="AlphaFoldDB" id="A0A1X7J0T1"/>
<organism evidence="7 8">
    <name type="scientific">Sphingobacterium psychroaquaticum</name>
    <dbReference type="NCBI Taxonomy" id="561061"/>
    <lineage>
        <taxon>Bacteria</taxon>
        <taxon>Pseudomonadati</taxon>
        <taxon>Bacteroidota</taxon>
        <taxon>Sphingobacteriia</taxon>
        <taxon>Sphingobacteriales</taxon>
        <taxon>Sphingobacteriaceae</taxon>
        <taxon>Sphingobacterium</taxon>
    </lineage>
</organism>
<dbReference type="SUPFAM" id="SSF48452">
    <property type="entry name" value="TPR-like"/>
    <property type="match status" value="1"/>
</dbReference>
<dbReference type="InterPro" id="IPR011990">
    <property type="entry name" value="TPR-like_helical_dom_sf"/>
</dbReference>
<dbReference type="Gene3D" id="1.25.40.390">
    <property type="match status" value="1"/>
</dbReference>
<dbReference type="RefSeq" id="WP_085472173.1">
    <property type="nucleotide sequence ID" value="NZ_CP038029.1"/>
</dbReference>
<evidence type="ECO:0000259" key="6">
    <source>
        <dbReference type="Pfam" id="PF07980"/>
    </source>
</evidence>
<evidence type="ECO:0000313" key="8">
    <source>
        <dbReference type="Proteomes" id="UP000192980"/>
    </source>
</evidence>
<evidence type="ECO:0000256" key="4">
    <source>
        <dbReference type="ARBA" id="ARBA00023136"/>
    </source>
</evidence>
<evidence type="ECO:0000313" key="7">
    <source>
        <dbReference type="EMBL" id="SMG21065.1"/>
    </source>
</evidence>
<dbReference type="Pfam" id="PF07980">
    <property type="entry name" value="SusD_RagB"/>
    <property type="match status" value="1"/>
</dbReference>
<evidence type="ECO:0000256" key="2">
    <source>
        <dbReference type="ARBA" id="ARBA00006275"/>
    </source>
</evidence>
<dbReference type="Proteomes" id="UP000192980">
    <property type="component" value="Unassembled WGS sequence"/>
</dbReference>
<comment type="similarity">
    <text evidence="2">Belongs to the SusD family.</text>
</comment>
<evidence type="ECO:0000256" key="1">
    <source>
        <dbReference type="ARBA" id="ARBA00004442"/>
    </source>
</evidence>
<name>A0A1X7J0T1_9SPHI</name>
<sequence length="605" mass="68676">MTTYLKVVIQKIAIIAFLGLAMGCNDDFMNRVPSTSISSENFFNTTSDLKTYTDGFYGMLSSPIFDNGSDNIAHHNSGSTIDQMMRGGITPQNAAVWSWTTLRNINFFLENARRVTGGPTEIDHYIGVARFFRARFYIDKLRQYNDVPWYSNSLKTADTELLHKKQDPRTLVVDSIMADLEYAVKTVKTTGHKSTITKWAALAQLAQFTLYEGTYRKYHTYLGLESTANKFLERAVSASEEIMKSGGFSISKTGGVNRAYRELFISENLQANTESILFIDYDKNLNARRNTHTVLDYEWALSQSLMENYLMLDGSRFTEQPNYKNKNIDQVFENRDPRLAQTFMKPGFKAVNAENPHRLKPTLGGYNQIKFYPEVSEMISWEASFTDAFVFRYAEILLIFAEAKAELGILTDQADLDRSINLLRDRVGMPKMVLATIQGNVDPALSTYYTNVKGGNLGTILEIRRERRVELACEGNRQLDIFRWELGERLADQQQGMYVKELGPMDVTGDGKVDIAILASPTELGPIASLPEDVKKDLTLYYLKDKNGTNANFYLENGTSGHIMFTVARDNKKTFVKPRHYYYPIAHSQMVLNGSNLVQTLGWDK</sequence>
<dbReference type="GO" id="GO:0009279">
    <property type="term" value="C:cell outer membrane"/>
    <property type="evidence" value="ECO:0007669"/>
    <property type="project" value="UniProtKB-SubCell"/>
</dbReference>
<dbReference type="EMBL" id="FXAU01000002">
    <property type="protein sequence ID" value="SMG21065.1"/>
    <property type="molecule type" value="Genomic_DNA"/>
</dbReference>
<feature type="domain" description="RagB/SusD" evidence="6">
    <location>
        <begin position="274"/>
        <end position="603"/>
    </location>
</feature>
<accession>A0A1X7J0T1</accession>
<dbReference type="PROSITE" id="PS51257">
    <property type="entry name" value="PROKAR_LIPOPROTEIN"/>
    <property type="match status" value="1"/>
</dbReference>
<gene>
    <name evidence="7" type="ORF">SAMN05660862_1315</name>
</gene>
<proteinExistence type="inferred from homology"/>
<evidence type="ECO:0000256" key="3">
    <source>
        <dbReference type="ARBA" id="ARBA00022729"/>
    </source>
</evidence>
<evidence type="ECO:0000256" key="5">
    <source>
        <dbReference type="ARBA" id="ARBA00023237"/>
    </source>
</evidence>
<dbReference type="OrthoDB" id="5694214at2"/>
<protein>
    <submittedName>
        <fullName evidence="7">Starch-binding associating with outer membrane</fullName>
    </submittedName>
</protein>
<keyword evidence="3" id="KW-0732">Signal</keyword>
<keyword evidence="4" id="KW-0472">Membrane</keyword>
<reference evidence="7 8" key="1">
    <citation type="submission" date="2017-04" db="EMBL/GenBank/DDBJ databases">
        <authorList>
            <person name="Afonso C.L."/>
            <person name="Miller P.J."/>
            <person name="Scott M.A."/>
            <person name="Spackman E."/>
            <person name="Goraichik I."/>
            <person name="Dimitrov K.M."/>
            <person name="Suarez D.L."/>
            <person name="Swayne D.E."/>
        </authorList>
    </citation>
    <scope>NUCLEOTIDE SEQUENCE [LARGE SCALE GENOMIC DNA]</scope>
    <source>
        <strain evidence="7 8">DSM 22418</strain>
    </source>
</reference>
<keyword evidence="5" id="KW-0998">Cell outer membrane</keyword>
<dbReference type="InterPro" id="IPR012944">
    <property type="entry name" value="SusD_RagB_dom"/>
</dbReference>
<dbReference type="STRING" id="561061.SAMN05660862_1315"/>
<comment type="subcellular location">
    <subcellularLocation>
        <location evidence="1">Cell outer membrane</location>
    </subcellularLocation>
</comment>
<keyword evidence="8" id="KW-1185">Reference proteome</keyword>